<keyword evidence="1" id="KW-0812">Transmembrane</keyword>
<evidence type="ECO:0000313" key="3">
    <source>
        <dbReference type="Proteomes" id="UP000235826"/>
    </source>
</evidence>
<accession>A0A2K9PK59</accession>
<feature type="transmembrane region" description="Helical" evidence="1">
    <location>
        <begin position="121"/>
        <end position="139"/>
    </location>
</feature>
<feature type="transmembrane region" description="Helical" evidence="1">
    <location>
        <begin position="177"/>
        <end position="198"/>
    </location>
</feature>
<dbReference type="AlphaFoldDB" id="A0A2K9PK59"/>
<evidence type="ECO:0000256" key="1">
    <source>
        <dbReference type="SAM" id="Phobius"/>
    </source>
</evidence>
<reference evidence="2 3" key="1">
    <citation type="submission" date="2018-01" db="EMBL/GenBank/DDBJ databases">
        <title>Complete genome sequence of Flavivirga eckloniae ECD14 isolated from seaweed Ecklonia cava.</title>
        <authorList>
            <person name="Lee J.H."/>
            <person name="Baik K.S."/>
            <person name="Seong C.N."/>
        </authorList>
    </citation>
    <scope>NUCLEOTIDE SEQUENCE [LARGE SCALE GENOMIC DNA]</scope>
    <source>
        <strain evidence="2 3">ECD14</strain>
    </source>
</reference>
<proteinExistence type="predicted"/>
<dbReference type="KEGG" id="fek:C1H87_01420"/>
<evidence type="ECO:0000313" key="2">
    <source>
        <dbReference type="EMBL" id="AUP77449.1"/>
    </source>
</evidence>
<dbReference type="RefSeq" id="WP_102754109.1">
    <property type="nucleotide sequence ID" value="NZ_CP025791.1"/>
</dbReference>
<dbReference type="EMBL" id="CP025791">
    <property type="protein sequence ID" value="AUP77449.1"/>
    <property type="molecule type" value="Genomic_DNA"/>
</dbReference>
<keyword evidence="1" id="KW-0472">Membrane</keyword>
<dbReference type="OrthoDB" id="5888256at2"/>
<feature type="transmembrane region" description="Helical" evidence="1">
    <location>
        <begin position="83"/>
        <end position="100"/>
    </location>
</feature>
<keyword evidence="3" id="KW-1185">Reference proteome</keyword>
<keyword evidence="1" id="KW-1133">Transmembrane helix</keyword>
<protein>
    <submittedName>
        <fullName evidence="2">Uncharacterized protein</fullName>
    </submittedName>
</protein>
<feature type="transmembrane region" description="Helical" evidence="1">
    <location>
        <begin position="20"/>
        <end position="39"/>
    </location>
</feature>
<sequence>MSLKNDFDEFIADFKKYPLWLKIVLGTSLFISASSITSLSDTIFEWKGFIKDGLDFYRIHISSPLRRVFRSIDLIYSQNSIDFITATILIWTLPILRFSNSYRKVYRKKYKLEKDFTSDDLMYIIFAFGIAFAPLNSTLEIKNGESNPWSWVDWFQLMSFFLFFIFLCMISKKYLKIIGPSLLSIIIVLILAAINVGLNK</sequence>
<name>A0A2K9PK59_9FLAO</name>
<dbReference type="Proteomes" id="UP000235826">
    <property type="component" value="Chromosome"/>
</dbReference>
<organism evidence="2 3">
    <name type="scientific">Flavivirga eckloniae</name>
    <dbReference type="NCBI Taxonomy" id="1803846"/>
    <lineage>
        <taxon>Bacteria</taxon>
        <taxon>Pseudomonadati</taxon>
        <taxon>Bacteroidota</taxon>
        <taxon>Flavobacteriia</taxon>
        <taxon>Flavobacteriales</taxon>
        <taxon>Flavobacteriaceae</taxon>
        <taxon>Flavivirga</taxon>
    </lineage>
</organism>
<gene>
    <name evidence="2" type="ORF">C1H87_01420</name>
</gene>
<feature type="transmembrane region" description="Helical" evidence="1">
    <location>
        <begin position="151"/>
        <end position="170"/>
    </location>
</feature>